<keyword evidence="2" id="KW-1185">Reference proteome</keyword>
<dbReference type="Pfam" id="PF10387">
    <property type="entry name" value="DUF2442"/>
    <property type="match status" value="1"/>
</dbReference>
<name>C1D5D0_LARHH</name>
<accession>C1D5D0</accession>
<dbReference type="AlphaFoldDB" id="C1D5D0"/>
<protein>
    <recommendedName>
        <fullName evidence="3">DUF2442 domain containing protein</fullName>
    </recommendedName>
</protein>
<proteinExistence type="predicted"/>
<dbReference type="RefSeq" id="WP_012696438.1">
    <property type="nucleotide sequence ID" value="NC_012559.1"/>
</dbReference>
<sequence>MEHRPADTPAADLHFVSLGFDATHLTARLSSGKDLRVPLAWFPRLRDATPEQLQQFKLLPREIHWDMLRFDLCLDGLLHLCHNNQGRTALKTVIKVNFPTLWSGRSCRAILNFGKFP</sequence>
<dbReference type="KEGG" id="lhk:LHK_00955"/>
<organism evidence="1 2">
    <name type="scientific">Laribacter hongkongensis (strain HLHK9)</name>
    <dbReference type="NCBI Taxonomy" id="557598"/>
    <lineage>
        <taxon>Bacteria</taxon>
        <taxon>Pseudomonadati</taxon>
        <taxon>Pseudomonadota</taxon>
        <taxon>Betaproteobacteria</taxon>
        <taxon>Neisseriales</taxon>
        <taxon>Aquaspirillaceae</taxon>
        <taxon>Laribacter</taxon>
    </lineage>
</organism>
<dbReference type="HOGENOM" id="CLU_2081859_0_0_4"/>
<dbReference type="Gene3D" id="3.30.2020.40">
    <property type="entry name" value="Uncharacterised protein PF10387, DUF2442"/>
    <property type="match status" value="1"/>
</dbReference>
<evidence type="ECO:0008006" key="3">
    <source>
        <dbReference type="Google" id="ProtNLM"/>
    </source>
</evidence>
<evidence type="ECO:0000313" key="2">
    <source>
        <dbReference type="Proteomes" id="UP000002010"/>
    </source>
</evidence>
<gene>
    <name evidence="1" type="ordered locus">LHK_00955</name>
</gene>
<dbReference type="Proteomes" id="UP000002010">
    <property type="component" value="Chromosome"/>
</dbReference>
<dbReference type="STRING" id="557598.LHK_00955"/>
<evidence type="ECO:0000313" key="1">
    <source>
        <dbReference type="EMBL" id="ACO73947.1"/>
    </source>
</evidence>
<dbReference type="EMBL" id="CP001154">
    <property type="protein sequence ID" value="ACO73947.1"/>
    <property type="molecule type" value="Genomic_DNA"/>
</dbReference>
<reference evidence="1 2" key="1">
    <citation type="journal article" date="2009" name="PLoS Genet.">
        <title>The complete genome and proteome of Laribacter hongkongensis reveal potential mechanisms for adaptations to different temperatures and habitats.</title>
        <authorList>
            <person name="Woo P.C."/>
            <person name="Lau S.K."/>
            <person name="Tse H."/>
            <person name="Teng J.L."/>
            <person name="Curreem S.O."/>
            <person name="Tsang A.K."/>
            <person name="Fan R.Y."/>
            <person name="Wong G.K."/>
            <person name="Huang Y."/>
            <person name="Loman N.J."/>
            <person name="Snyder L.A."/>
            <person name="Cai J.J."/>
            <person name="Huang J.D."/>
            <person name="Mak W."/>
            <person name="Pallen M.J."/>
            <person name="Lok S."/>
            <person name="Yuen K.Y."/>
        </authorList>
    </citation>
    <scope>NUCLEOTIDE SEQUENCE [LARGE SCALE GENOMIC DNA]</scope>
    <source>
        <strain evidence="1 2">HLHK9</strain>
    </source>
</reference>
<dbReference type="InterPro" id="IPR018841">
    <property type="entry name" value="DUF2442"/>
</dbReference>